<dbReference type="EMBL" id="WMLF01000050">
    <property type="protein sequence ID" value="MBB1243064.1"/>
    <property type="molecule type" value="Genomic_DNA"/>
</dbReference>
<keyword evidence="1" id="KW-0812">Transmembrane</keyword>
<comment type="caution">
    <text evidence="2">The sequence shown here is derived from an EMBL/GenBank/DDBJ whole genome shotgun (WGS) entry which is preliminary data.</text>
</comment>
<keyword evidence="1" id="KW-1133">Transmembrane helix</keyword>
<accession>A0ABR6ECL5</accession>
<dbReference type="InterPro" id="IPR025329">
    <property type="entry name" value="DUF4235"/>
</dbReference>
<gene>
    <name evidence="2" type="ORF">GL263_05715</name>
</gene>
<dbReference type="Pfam" id="PF14019">
    <property type="entry name" value="DUF4235"/>
    <property type="match status" value="1"/>
</dbReference>
<protein>
    <submittedName>
        <fullName evidence="2">DUF4235 domain-containing protein</fullName>
    </submittedName>
</protein>
<sequence length="88" mass="9430">MQKSKIFYRPVGMVSGMLGGMLAGAAFRRLWRLMGHDEDAPGPMDEERGWQEVLLAAAVQGAVFALVKAAVDRGGATAVRRLTGSWPG</sequence>
<reference evidence="3" key="1">
    <citation type="journal article" date="2020" name="Syst. Appl. Microbiol.">
        <title>Streptomyces alkaliterrae sp. nov., isolated from an alkaline soil, and emended descriptions of Streptomyces alkaliphilus, Streptomyces calidiresistens and Streptomyces durbertensis.</title>
        <authorList>
            <person name="Swiecimska M."/>
            <person name="Golinska P."/>
            <person name="Nouioui I."/>
            <person name="Wypij M."/>
            <person name="Rai M."/>
            <person name="Sangal V."/>
            <person name="Goodfellow M."/>
        </authorList>
    </citation>
    <scope>NUCLEOTIDE SEQUENCE [LARGE SCALE GENOMIC DNA]</scope>
    <source>
        <strain evidence="3">DSM 104538</strain>
    </source>
</reference>
<keyword evidence="3" id="KW-1185">Reference proteome</keyword>
<proteinExistence type="predicted"/>
<dbReference type="RefSeq" id="WP_182854470.1">
    <property type="nucleotide sequence ID" value="NZ_WMLF01000050.1"/>
</dbReference>
<evidence type="ECO:0000313" key="2">
    <source>
        <dbReference type="EMBL" id="MBB1243064.1"/>
    </source>
</evidence>
<evidence type="ECO:0000256" key="1">
    <source>
        <dbReference type="SAM" id="Phobius"/>
    </source>
</evidence>
<organism evidence="2 3">
    <name type="scientific">Streptomyces durbertensis</name>
    <dbReference type="NCBI Taxonomy" id="2448886"/>
    <lineage>
        <taxon>Bacteria</taxon>
        <taxon>Bacillati</taxon>
        <taxon>Actinomycetota</taxon>
        <taxon>Actinomycetes</taxon>
        <taxon>Kitasatosporales</taxon>
        <taxon>Streptomycetaceae</taxon>
        <taxon>Streptomyces</taxon>
    </lineage>
</organism>
<evidence type="ECO:0000313" key="3">
    <source>
        <dbReference type="Proteomes" id="UP000766698"/>
    </source>
</evidence>
<feature type="transmembrane region" description="Helical" evidence="1">
    <location>
        <begin position="53"/>
        <end position="71"/>
    </location>
</feature>
<keyword evidence="1" id="KW-0472">Membrane</keyword>
<feature type="transmembrane region" description="Helical" evidence="1">
    <location>
        <begin position="7"/>
        <end position="27"/>
    </location>
</feature>
<name>A0ABR6ECL5_9ACTN</name>
<dbReference type="Proteomes" id="UP000766698">
    <property type="component" value="Unassembled WGS sequence"/>
</dbReference>